<evidence type="ECO:0000256" key="9">
    <source>
        <dbReference type="SAM" id="Phobius"/>
    </source>
</evidence>
<dbReference type="Pfam" id="PF07730">
    <property type="entry name" value="HisKA_3"/>
    <property type="match status" value="1"/>
</dbReference>
<name>A0A428ZIP8_KIBAR</name>
<organism evidence="11 12">
    <name type="scientific">Kibdelosporangium aridum</name>
    <dbReference type="NCBI Taxonomy" id="2030"/>
    <lineage>
        <taxon>Bacteria</taxon>
        <taxon>Bacillati</taxon>
        <taxon>Actinomycetota</taxon>
        <taxon>Actinomycetes</taxon>
        <taxon>Pseudonocardiales</taxon>
        <taxon>Pseudonocardiaceae</taxon>
        <taxon>Kibdelosporangium</taxon>
    </lineage>
</organism>
<evidence type="ECO:0000256" key="2">
    <source>
        <dbReference type="ARBA" id="ARBA00012438"/>
    </source>
</evidence>
<evidence type="ECO:0000256" key="3">
    <source>
        <dbReference type="ARBA" id="ARBA00022553"/>
    </source>
</evidence>
<proteinExistence type="predicted"/>
<dbReference type="InterPro" id="IPR036890">
    <property type="entry name" value="HATPase_C_sf"/>
</dbReference>
<dbReference type="SMART" id="SM00387">
    <property type="entry name" value="HATPase_c"/>
    <property type="match status" value="1"/>
</dbReference>
<evidence type="ECO:0000256" key="6">
    <source>
        <dbReference type="ARBA" id="ARBA00022777"/>
    </source>
</evidence>
<keyword evidence="8" id="KW-0902">Two-component regulatory system</keyword>
<dbReference type="GO" id="GO:0046983">
    <property type="term" value="F:protein dimerization activity"/>
    <property type="evidence" value="ECO:0007669"/>
    <property type="project" value="InterPro"/>
</dbReference>
<dbReference type="EMBL" id="QHKI01000005">
    <property type="protein sequence ID" value="RSM87935.1"/>
    <property type="molecule type" value="Genomic_DNA"/>
</dbReference>
<dbReference type="SUPFAM" id="SSF55874">
    <property type="entry name" value="ATPase domain of HSP90 chaperone/DNA topoisomerase II/histidine kinase"/>
    <property type="match status" value="1"/>
</dbReference>
<dbReference type="InterPro" id="IPR025828">
    <property type="entry name" value="Put_sensor_dom"/>
</dbReference>
<feature type="transmembrane region" description="Helical" evidence="9">
    <location>
        <begin position="144"/>
        <end position="165"/>
    </location>
</feature>
<gene>
    <name evidence="11" type="ORF">DMH04_09445</name>
</gene>
<feature type="transmembrane region" description="Helical" evidence="9">
    <location>
        <begin position="96"/>
        <end position="124"/>
    </location>
</feature>
<evidence type="ECO:0000256" key="4">
    <source>
        <dbReference type="ARBA" id="ARBA00022679"/>
    </source>
</evidence>
<evidence type="ECO:0000256" key="5">
    <source>
        <dbReference type="ARBA" id="ARBA00022741"/>
    </source>
</evidence>
<protein>
    <recommendedName>
        <fullName evidence="2">histidine kinase</fullName>
        <ecNumber evidence="2">2.7.13.3</ecNumber>
    </recommendedName>
</protein>
<dbReference type="InterPro" id="IPR011712">
    <property type="entry name" value="Sig_transdc_His_kin_sub3_dim/P"/>
</dbReference>
<feature type="domain" description="Histidine kinase/HSP90-like ATPase" evidence="10">
    <location>
        <begin position="304"/>
        <end position="394"/>
    </location>
</feature>
<dbReference type="Gene3D" id="3.30.565.10">
    <property type="entry name" value="Histidine kinase-like ATPase, C-terminal domain"/>
    <property type="match status" value="1"/>
</dbReference>
<dbReference type="GO" id="GO:0005524">
    <property type="term" value="F:ATP binding"/>
    <property type="evidence" value="ECO:0007669"/>
    <property type="project" value="UniProtKB-KW"/>
</dbReference>
<dbReference type="GO" id="GO:0016020">
    <property type="term" value="C:membrane"/>
    <property type="evidence" value="ECO:0007669"/>
    <property type="project" value="InterPro"/>
</dbReference>
<dbReference type="Pfam" id="PF02518">
    <property type="entry name" value="HATPase_c"/>
    <property type="match status" value="1"/>
</dbReference>
<comment type="catalytic activity">
    <reaction evidence="1">
        <text>ATP + protein L-histidine = ADP + protein N-phospho-L-histidine.</text>
        <dbReference type="EC" id="2.7.13.3"/>
    </reaction>
</comment>
<dbReference type="GO" id="GO:0000155">
    <property type="term" value="F:phosphorelay sensor kinase activity"/>
    <property type="evidence" value="ECO:0007669"/>
    <property type="project" value="InterPro"/>
</dbReference>
<evidence type="ECO:0000313" key="12">
    <source>
        <dbReference type="Proteomes" id="UP000287547"/>
    </source>
</evidence>
<evidence type="ECO:0000256" key="8">
    <source>
        <dbReference type="ARBA" id="ARBA00023012"/>
    </source>
</evidence>
<sequence length="394" mass="41652">MSAVISPAPNRSWPKEWRFLAFGMLVGFQAMFVLLGMVVTIAPVVTLPLLSRVLPFAHRLAARERDRTGRFLGTSITSPPPAARDRRDTEWLGLQATLGLLIGSVAVGSPLGAVQNLVVAGFWWLIPGATTSLDVPVRSWGEAVFAVATAVGYGLAGVLLVPPLARWYARVSAARLGPPRKSLVERIEEVTATRAAALEAHGTELQRIERSLHDGTQNRLVAVVMHLGMVERALRRNPESALPAVLTAQNAATDALAELRQVVRTIYPPVLADRGLSGAVASLAAHCVIPCTVDEQPLPRAPAAVEAAAYFVVAEALTNAVKHSGADHITVNLYDDDGVLVVKVTDNGRGGADNAHGTGLLGIQRRVAAFDGTTKIVSPPGGPTVIRVDIPTGP</sequence>
<keyword evidence="5" id="KW-0547">Nucleotide-binding</keyword>
<evidence type="ECO:0000313" key="11">
    <source>
        <dbReference type="EMBL" id="RSM87935.1"/>
    </source>
</evidence>
<evidence type="ECO:0000256" key="7">
    <source>
        <dbReference type="ARBA" id="ARBA00022840"/>
    </source>
</evidence>
<dbReference type="PANTHER" id="PTHR24421">
    <property type="entry name" value="NITRATE/NITRITE SENSOR PROTEIN NARX-RELATED"/>
    <property type="match status" value="1"/>
</dbReference>
<keyword evidence="3" id="KW-0597">Phosphoprotein</keyword>
<dbReference type="InterPro" id="IPR050482">
    <property type="entry name" value="Sensor_HK_TwoCompSys"/>
</dbReference>
<evidence type="ECO:0000259" key="10">
    <source>
        <dbReference type="SMART" id="SM00387"/>
    </source>
</evidence>
<dbReference type="CDD" id="cd16917">
    <property type="entry name" value="HATPase_UhpB-NarQ-NarX-like"/>
    <property type="match status" value="1"/>
</dbReference>
<keyword evidence="6 11" id="KW-0418">Kinase</keyword>
<dbReference type="EC" id="2.7.13.3" evidence="2"/>
<keyword evidence="9" id="KW-0472">Membrane</keyword>
<feature type="transmembrane region" description="Helical" evidence="9">
    <location>
        <begin position="20"/>
        <end position="50"/>
    </location>
</feature>
<evidence type="ECO:0000256" key="1">
    <source>
        <dbReference type="ARBA" id="ARBA00000085"/>
    </source>
</evidence>
<keyword evidence="9" id="KW-0812">Transmembrane</keyword>
<dbReference type="Proteomes" id="UP000287547">
    <property type="component" value="Unassembled WGS sequence"/>
</dbReference>
<dbReference type="Gene3D" id="1.20.5.1930">
    <property type="match status" value="1"/>
</dbReference>
<dbReference type="AlphaFoldDB" id="A0A428ZIP8"/>
<dbReference type="PANTHER" id="PTHR24421:SF10">
    <property type="entry name" value="NITRATE_NITRITE SENSOR PROTEIN NARQ"/>
    <property type="match status" value="1"/>
</dbReference>
<accession>A0A428ZIP8</accession>
<keyword evidence="4" id="KW-0808">Transferase</keyword>
<keyword evidence="7" id="KW-0067">ATP-binding</keyword>
<keyword evidence="9" id="KW-1133">Transmembrane helix</keyword>
<comment type="caution">
    <text evidence="11">The sequence shown here is derived from an EMBL/GenBank/DDBJ whole genome shotgun (WGS) entry which is preliminary data.</text>
</comment>
<reference evidence="11 12" key="1">
    <citation type="submission" date="2018-05" db="EMBL/GenBank/DDBJ databases">
        <title>Evolution of GPA BGCs.</title>
        <authorList>
            <person name="Waglechner N."/>
            <person name="Wright G.D."/>
        </authorList>
    </citation>
    <scope>NUCLEOTIDE SEQUENCE [LARGE SCALE GENOMIC DNA]</scope>
    <source>
        <strain evidence="11 12">A82846</strain>
    </source>
</reference>
<dbReference type="InterPro" id="IPR003594">
    <property type="entry name" value="HATPase_dom"/>
</dbReference>
<dbReference type="Pfam" id="PF13796">
    <property type="entry name" value="Sensor"/>
    <property type="match status" value="1"/>
</dbReference>